<dbReference type="InterPro" id="IPR050135">
    <property type="entry name" value="dGTPase-like"/>
</dbReference>
<comment type="caution">
    <text evidence="4">The sequence shown here is derived from an EMBL/GenBank/DDBJ whole genome shotgun (WGS) entry which is preliminary data.</text>
</comment>
<dbReference type="Proteomes" id="UP000036923">
    <property type="component" value="Unassembled WGS sequence"/>
</dbReference>
<dbReference type="RefSeq" id="WP_036942074.1">
    <property type="nucleotide sequence ID" value="NZ_JQKC01000017.1"/>
</dbReference>
<dbReference type="InterPro" id="IPR023023">
    <property type="entry name" value="dNTPase_2"/>
</dbReference>
<dbReference type="eggNOG" id="COG0232">
    <property type="taxonomic scope" value="Bacteria"/>
</dbReference>
<comment type="similarity">
    <text evidence="2">Belongs to the dGTPase family. Type 2 subfamily.</text>
</comment>
<dbReference type="HAMAP" id="MF_01212">
    <property type="entry name" value="dGTPase_type2"/>
    <property type="match status" value="1"/>
</dbReference>
<dbReference type="STRING" id="398512.Bccel_3159"/>
<gene>
    <name evidence="4" type="ORF">Bccel_3159</name>
</gene>
<organism evidence="4 5">
    <name type="scientific">Pseudobacteroides cellulosolvens ATCC 35603 = DSM 2933</name>
    <dbReference type="NCBI Taxonomy" id="398512"/>
    <lineage>
        <taxon>Bacteria</taxon>
        <taxon>Bacillati</taxon>
        <taxon>Bacillota</taxon>
        <taxon>Clostridia</taxon>
        <taxon>Eubacteriales</taxon>
        <taxon>Oscillospiraceae</taxon>
        <taxon>Pseudobacteroides</taxon>
    </lineage>
</organism>
<dbReference type="PATRIC" id="fig|398512.5.peg.3307"/>
<name>A0A0L6JQ27_9FIRM</name>
<evidence type="ECO:0000259" key="3">
    <source>
        <dbReference type="PROSITE" id="PS51831"/>
    </source>
</evidence>
<dbReference type="Pfam" id="PF13286">
    <property type="entry name" value="HD_assoc"/>
    <property type="match status" value="1"/>
</dbReference>
<dbReference type="InterPro" id="IPR026875">
    <property type="entry name" value="PHydrolase_assoc_dom"/>
</dbReference>
<dbReference type="Gene3D" id="1.10.3210.10">
    <property type="entry name" value="Hypothetical protein af1432"/>
    <property type="match status" value="1"/>
</dbReference>
<accession>A0A0L6JQ27</accession>
<dbReference type="GO" id="GO:0006203">
    <property type="term" value="P:dGTP catabolic process"/>
    <property type="evidence" value="ECO:0007669"/>
    <property type="project" value="TreeGrafter"/>
</dbReference>
<dbReference type="CDD" id="cd00077">
    <property type="entry name" value="HDc"/>
    <property type="match status" value="1"/>
</dbReference>
<dbReference type="AlphaFoldDB" id="A0A0L6JQ27"/>
<evidence type="ECO:0000313" key="5">
    <source>
        <dbReference type="Proteomes" id="UP000036923"/>
    </source>
</evidence>
<dbReference type="PANTHER" id="PTHR11373:SF40">
    <property type="entry name" value="DEOXYGUANOSINETRIPHOSPHATE TRIPHOSPHOHYDROLASE-LIKE PROTEIN 2"/>
    <property type="match status" value="1"/>
</dbReference>
<evidence type="ECO:0000256" key="2">
    <source>
        <dbReference type="HAMAP-Rule" id="MF_01212"/>
    </source>
</evidence>
<dbReference type="InterPro" id="IPR006261">
    <property type="entry name" value="dGTPase"/>
</dbReference>
<keyword evidence="5" id="KW-1185">Reference proteome</keyword>
<dbReference type="SUPFAM" id="SSF109604">
    <property type="entry name" value="HD-domain/PDEase-like"/>
    <property type="match status" value="1"/>
</dbReference>
<dbReference type="Pfam" id="PF01966">
    <property type="entry name" value="HD"/>
    <property type="match status" value="1"/>
</dbReference>
<keyword evidence="1 2" id="KW-0378">Hydrolase</keyword>
<dbReference type="PROSITE" id="PS51831">
    <property type="entry name" value="HD"/>
    <property type="match status" value="1"/>
</dbReference>
<feature type="domain" description="HD" evidence="3">
    <location>
        <begin position="76"/>
        <end position="229"/>
    </location>
</feature>
<dbReference type="PANTHER" id="PTHR11373">
    <property type="entry name" value="DEOXYNUCLEOSIDE TRIPHOSPHATE TRIPHOSPHOHYDROLASE"/>
    <property type="match status" value="1"/>
</dbReference>
<evidence type="ECO:0000256" key="1">
    <source>
        <dbReference type="ARBA" id="ARBA00022801"/>
    </source>
</evidence>
<sequence>MPKKNIDTINKLKMTYLSPLQYEPLGWRVYDEDSRDRTDGDFQRDYTRIMYSSSFRRLQGKMQLLGIKNDQFFRNRLTHSLEVAQIARSIAARIGYSAIDTYVVEAGALSHDLGNPPFGHYGERVLNEACCKIGGFEGNAQTLRILTTIEKKRPDFRGLNLTFRTLLSVTKYFNRFDNSISVDDNRFNKQKFIYDSDYQFLKDFIDEYQVKVRTLDVQIVDIADEIAYAAHDLEDGLRQKLFNIDEILHDYEVVYGDTESFNMFKDIVNSCRDNASKGLKKVESSEYSKLFRKELVSSIIYNLIHDIDLVKPCENKKSVTNTTWDKEIGFSTYAELSSGLKRLTFQCINHNDEVYFYEQMGGRIIKDLFKLYLEHPMYLPPEYRAKDIMYRYDIDEDESALQTRLIADYIAGMMDSYAISTYKKFYGNNSLGSLF</sequence>
<dbReference type="EMBL" id="LGTC01000001">
    <property type="protein sequence ID" value="KNY27888.1"/>
    <property type="molecule type" value="Genomic_DNA"/>
</dbReference>
<proteinExistence type="inferred from homology"/>
<dbReference type="SMART" id="SM00471">
    <property type="entry name" value="HDc"/>
    <property type="match status" value="1"/>
</dbReference>
<dbReference type="OrthoDB" id="9803619at2"/>
<dbReference type="NCBIfam" id="TIGR01353">
    <property type="entry name" value="dGTP_triPase"/>
    <property type="match status" value="1"/>
</dbReference>
<protein>
    <recommendedName>
        <fullName evidence="2">Deoxyguanosinetriphosphate triphosphohydrolase-like protein</fullName>
    </recommendedName>
</protein>
<dbReference type="GO" id="GO:0008832">
    <property type="term" value="F:dGTPase activity"/>
    <property type="evidence" value="ECO:0007669"/>
    <property type="project" value="TreeGrafter"/>
</dbReference>
<evidence type="ECO:0000313" key="4">
    <source>
        <dbReference type="EMBL" id="KNY27888.1"/>
    </source>
</evidence>
<dbReference type="InterPro" id="IPR006674">
    <property type="entry name" value="HD_domain"/>
</dbReference>
<dbReference type="InterPro" id="IPR003607">
    <property type="entry name" value="HD/PDEase_dom"/>
</dbReference>
<reference evidence="5" key="1">
    <citation type="submission" date="2015-07" db="EMBL/GenBank/DDBJ databases">
        <title>Near-Complete Genome Sequence of the Cellulolytic Bacterium Bacteroides (Pseudobacteroides) cellulosolvens ATCC 35603.</title>
        <authorList>
            <person name="Dassa B."/>
            <person name="Utturkar S.M."/>
            <person name="Klingeman D.M."/>
            <person name="Hurt R.A."/>
            <person name="Keller M."/>
            <person name="Xu J."/>
            <person name="Reddy Y.H.K."/>
            <person name="Borovok I."/>
            <person name="Grinberg I.R."/>
            <person name="Lamed R."/>
            <person name="Zhivin O."/>
            <person name="Bayer E.A."/>
            <person name="Brown S.D."/>
        </authorList>
    </citation>
    <scope>NUCLEOTIDE SEQUENCE [LARGE SCALE GENOMIC DNA]</scope>
    <source>
        <strain evidence="5">DSM 2933</strain>
    </source>
</reference>